<comment type="caution">
    <text evidence="2">The sequence shown here is derived from an EMBL/GenBank/DDBJ whole genome shotgun (WGS) entry which is preliminary data.</text>
</comment>
<dbReference type="RefSeq" id="WP_189458109.1">
    <property type="nucleotide sequence ID" value="NZ_BMYO01000001.1"/>
</dbReference>
<dbReference type="Pfam" id="PF13986">
    <property type="entry name" value="DUF4224"/>
    <property type="match status" value="1"/>
</dbReference>
<sequence>MTPAPSYTYVPPSPWLSREELIELAGVDDGTATAARVRRWLRKHGIPFLPALNGWPQVSRVRVRQALGEAVGAADALHLPNFDALD</sequence>
<reference evidence="3" key="1">
    <citation type="journal article" date="2019" name="Int. J. Syst. Evol. Microbiol.">
        <title>The Global Catalogue of Microorganisms (GCM) 10K type strain sequencing project: providing services to taxonomists for standard genome sequencing and annotation.</title>
        <authorList>
            <consortium name="The Broad Institute Genomics Platform"/>
            <consortium name="The Broad Institute Genome Sequencing Center for Infectious Disease"/>
            <person name="Wu L."/>
            <person name="Ma J."/>
        </authorList>
    </citation>
    <scope>NUCLEOTIDE SEQUENCE [LARGE SCALE GENOMIC DNA]</scope>
    <source>
        <strain evidence="3">KCTC 23701</strain>
    </source>
</reference>
<feature type="domain" description="DUF4224" evidence="1">
    <location>
        <begin position="16"/>
        <end position="60"/>
    </location>
</feature>
<dbReference type="EMBL" id="BMYO01000001">
    <property type="protein sequence ID" value="GHD54993.1"/>
    <property type="molecule type" value="Genomic_DNA"/>
</dbReference>
<organism evidence="2 3">
    <name type="scientific">Jeongeupia chitinilytica</name>
    <dbReference type="NCBI Taxonomy" id="1041641"/>
    <lineage>
        <taxon>Bacteria</taxon>
        <taxon>Pseudomonadati</taxon>
        <taxon>Pseudomonadota</taxon>
        <taxon>Betaproteobacteria</taxon>
        <taxon>Neisseriales</taxon>
        <taxon>Chitinibacteraceae</taxon>
        <taxon>Jeongeupia</taxon>
    </lineage>
</organism>
<protein>
    <recommendedName>
        <fullName evidence="1">DUF4224 domain-containing protein</fullName>
    </recommendedName>
</protein>
<evidence type="ECO:0000313" key="2">
    <source>
        <dbReference type="EMBL" id="GHD54993.1"/>
    </source>
</evidence>
<accession>A0ABQ3GV62</accession>
<proteinExistence type="predicted"/>
<gene>
    <name evidence="2" type="ORF">GCM10007350_00050</name>
</gene>
<evidence type="ECO:0000313" key="3">
    <source>
        <dbReference type="Proteomes" id="UP000604737"/>
    </source>
</evidence>
<name>A0ABQ3GV62_9NEIS</name>
<keyword evidence="3" id="KW-1185">Reference proteome</keyword>
<dbReference type="InterPro" id="IPR025319">
    <property type="entry name" value="DUF4224"/>
</dbReference>
<evidence type="ECO:0000259" key="1">
    <source>
        <dbReference type="Pfam" id="PF13986"/>
    </source>
</evidence>
<dbReference type="Proteomes" id="UP000604737">
    <property type="component" value="Unassembled WGS sequence"/>
</dbReference>